<comment type="caution">
    <text evidence="3">The sequence shown here is derived from an EMBL/GenBank/DDBJ whole genome shotgun (WGS) entry which is preliminary data.</text>
</comment>
<dbReference type="InterPro" id="IPR003675">
    <property type="entry name" value="Rce1/LyrA-like_dom"/>
</dbReference>
<dbReference type="RefSeq" id="WP_268210979.1">
    <property type="nucleotide sequence ID" value="NZ_JANSKK010000005.1"/>
</dbReference>
<dbReference type="Proteomes" id="UP001081438">
    <property type="component" value="Unassembled WGS sequence"/>
</dbReference>
<dbReference type="GO" id="GO:0004175">
    <property type="term" value="F:endopeptidase activity"/>
    <property type="evidence" value="ECO:0007669"/>
    <property type="project" value="UniProtKB-ARBA"/>
</dbReference>
<dbReference type="PANTHER" id="PTHR39430:SF1">
    <property type="entry name" value="PROTEASE"/>
    <property type="match status" value="1"/>
</dbReference>
<organism evidence="3 4">
    <name type="scientific">Staphylococcus pettenkoferi</name>
    <dbReference type="NCBI Taxonomy" id="170573"/>
    <lineage>
        <taxon>Bacteria</taxon>
        <taxon>Bacillati</taxon>
        <taxon>Bacillota</taxon>
        <taxon>Bacilli</taxon>
        <taxon>Bacillales</taxon>
        <taxon>Staphylococcaceae</taxon>
        <taxon>Staphylococcus</taxon>
    </lineage>
</organism>
<name>A0A9Q4H4C0_9STAP</name>
<feature type="transmembrane region" description="Helical" evidence="1">
    <location>
        <begin position="251"/>
        <end position="270"/>
    </location>
</feature>
<sequence length="277" mass="31162">MKLIVKTLKIIGVIISAFIITVIAQNLGILWHLFHWYRIESILHAITYIIATYILIKLFITKVLNDKLSHYNIKPFRFYPSMLILGILIPTLTIVVYILFVDGHFELPNYNNETMYTQIIDSVFIGSIAAPIVEEMAVRGVMLSYISKKSNIYVAVMIPSILFASFHLFNGMLNGMSLLLLIISGTLAGVLYSLATITFNNIWASIYLHMMWNLFGLINISPHNEGIGVLQYTIKTNNIALTGGEYGMDTSIISVCFYIIGIAVLGVMYYKKKVGNS</sequence>
<evidence type="ECO:0000313" key="3">
    <source>
        <dbReference type="EMBL" id="MCY1594161.1"/>
    </source>
</evidence>
<dbReference type="EMBL" id="JANSKX010000009">
    <property type="protein sequence ID" value="MCY1594161.1"/>
    <property type="molecule type" value="Genomic_DNA"/>
</dbReference>
<accession>A0A9Q4H4C0</accession>
<dbReference type="PANTHER" id="PTHR39430">
    <property type="entry name" value="MEMBRANE-ASSOCIATED PROTEASE-RELATED"/>
    <property type="match status" value="1"/>
</dbReference>
<gene>
    <name evidence="3" type="ORF">NW112_02785</name>
</gene>
<keyword evidence="3" id="KW-0378">Hydrolase</keyword>
<dbReference type="GO" id="GO:0008237">
    <property type="term" value="F:metallopeptidase activity"/>
    <property type="evidence" value="ECO:0007669"/>
    <property type="project" value="UniProtKB-KW"/>
</dbReference>
<keyword evidence="1" id="KW-0812">Transmembrane</keyword>
<reference evidence="3" key="1">
    <citation type="journal article" date="2022" name="Int. J. Mol. Sci.">
        <title>Phenotypic and genotypic virulence characterisation of Staphylococcus pettenkoferi strains isolated from human bloodstream and diabetic foot infections.</title>
        <authorList>
            <person name="Magnan C."/>
        </authorList>
    </citation>
    <scope>NUCLEOTIDE SEQUENCE</scope>
    <source>
        <strain evidence="3">NSP020P</strain>
    </source>
</reference>
<dbReference type="AlphaFoldDB" id="A0A9Q4H4C0"/>
<feature type="transmembrane region" description="Helical" evidence="1">
    <location>
        <begin position="175"/>
        <end position="195"/>
    </location>
</feature>
<feature type="transmembrane region" description="Helical" evidence="1">
    <location>
        <begin position="45"/>
        <end position="64"/>
    </location>
</feature>
<dbReference type="Pfam" id="PF02517">
    <property type="entry name" value="Rce1-like"/>
    <property type="match status" value="1"/>
</dbReference>
<protein>
    <submittedName>
        <fullName evidence="3">CPBP family intramembrane metalloprotease</fullName>
    </submittedName>
</protein>
<feature type="transmembrane region" description="Helical" evidence="1">
    <location>
        <begin position="76"/>
        <end position="99"/>
    </location>
</feature>
<keyword evidence="1" id="KW-1133">Transmembrane helix</keyword>
<keyword evidence="3" id="KW-0482">Metalloprotease</keyword>
<feature type="transmembrane region" description="Helical" evidence="1">
    <location>
        <begin position="12"/>
        <end position="33"/>
    </location>
</feature>
<evidence type="ECO:0000256" key="1">
    <source>
        <dbReference type="SAM" id="Phobius"/>
    </source>
</evidence>
<feature type="domain" description="CAAX prenyl protease 2/Lysostaphin resistance protein A-like" evidence="2">
    <location>
        <begin position="123"/>
        <end position="215"/>
    </location>
</feature>
<evidence type="ECO:0000259" key="2">
    <source>
        <dbReference type="Pfam" id="PF02517"/>
    </source>
</evidence>
<keyword evidence="3" id="KW-0645">Protease</keyword>
<dbReference type="GO" id="GO:0080120">
    <property type="term" value="P:CAAX-box protein maturation"/>
    <property type="evidence" value="ECO:0007669"/>
    <property type="project" value="UniProtKB-ARBA"/>
</dbReference>
<feature type="transmembrane region" description="Helical" evidence="1">
    <location>
        <begin position="150"/>
        <end position="169"/>
    </location>
</feature>
<evidence type="ECO:0000313" key="4">
    <source>
        <dbReference type="Proteomes" id="UP001081438"/>
    </source>
</evidence>
<proteinExistence type="predicted"/>
<keyword evidence="1" id="KW-0472">Membrane</keyword>